<dbReference type="EMBL" id="JACGWL010000009">
    <property type="protein sequence ID" value="KAK4395759.1"/>
    <property type="molecule type" value="Genomic_DNA"/>
</dbReference>
<sequence>MPLLVVPGFGNKVMNTRIQVLEHAGMVMISAPLNGYNWLSWRRSVCIALEGSGKLGFIDGSCAEPAEGSAKLRQWRIIDSMDHPDHSKPQSPLRRFERQTKPPRWFSYFHCNSSFYNAINSSSLAPSHRDFMDALSTIQEPRTNMQAKGSLEWEQAMKQEFDALEKMILGKL</sequence>
<gene>
    <name evidence="2" type="ORF">Sango_1730200</name>
</gene>
<reference evidence="2" key="2">
    <citation type="journal article" date="2024" name="Plant">
        <title>Genomic evolution and insights into agronomic trait innovations of Sesamum species.</title>
        <authorList>
            <person name="Miao H."/>
            <person name="Wang L."/>
            <person name="Qu L."/>
            <person name="Liu H."/>
            <person name="Sun Y."/>
            <person name="Le M."/>
            <person name="Wang Q."/>
            <person name="Wei S."/>
            <person name="Zheng Y."/>
            <person name="Lin W."/>
            <person name="Duan Y."/>
            <person name="Cao H."/>
            <person name="Xiong S."/>
            <person name="Wang X."/>
            <person name="Wei L."/>
            <person name="Li C."/>
            <person name="Ma Q."/>
            <person name="Ju M."/>
            <person name="Zhao R."/>
            <person name="Li G."/>
            <person name="Mu C."/>
            <person name="Tian Q."/>
            <person name="Mei H."/>
            <person name="Zhang T."/>
            <person name="Gao T."/>
            <person name="Zhang H."/>
        </authorList>
    </citation>
    <scope>NUCLEOTIDE SEQUENCE</scope>
    <source>
        <strain evidence="2">K16</strain>
    </source>
</reference>
<dbReference type="PANTHER" id="PTHR37610:SF40">
    <property type="entry name" value="OS01G0909600 PROTEIN"/>
    <property type="match status" value="1"/>
</dbReference>
<evidence type="ECO:0000313" key="3">
    <source>
        <dbReference type="Proteomes" id="UP001289374"/>
    </source>
</evidence>
<feature type="domain" description="Retrotransposon Copia-like N-terminal" evidence="1">
    <location>
        <begin position="22"/>
        <end position="66"/>
    </location>
</feature>
<dbReference type="AlphaFoldDB" id="A0AAE1WM68"/>
<evidence type="ECO:0000259" key="1">
    <source>
        <dbReference type="Pfam" id="PF14244"/>
    </source>
</evidence>
<reference evidence="2" key="1">
    <citation type="submission" date="2020-06" db="EMBL/GenBank/DDBJ databases">
        <authorList>
            <person name="Li T."/>
            <person name="Hu X."/>
            <person name="Zhang T."/>
            <person name="Song X."/>
            <person name="Zhang H."/>
            <person name="Dai N."/>
            <person name="Sheng W."/>
            <person name="Hou X."/>
            <person name="Wei L."/>
        </authorList>
    </citation>
    <scope>NUCLEOTIDE SEQUENCE</scope>
    <source>
        <strain evidence="2">K16</strain>
        <tissue evidence="2">Leaf</tissue>
    </source>
</reference>
<dbReference type="Pfam" id="PF14244">
    <property type="entry name" value="Retrotran_gag_3"/>
    <property type="match status" value="1"/>
</dbReference>
<accession>A0AAE1WM68</accession>
<evidence type="ECO:0000313" key="2">
    <source>
        <dbReference type="EMBL" id="KAK4395759.1"/>
    </source>
</evidence>
<protein>
    <recommendedName>
        <fullName evidence="1">Retrotransposon Copia-like N-terminal domain-containing protein</fullName>
    </recommendedName>
</protein>
<dbReference type="PANTHER" id="PTHR37610">
    <property type="entry name" value="CCHC-TYPE DOMAIN-CONTAINING PROTEIN"/>
    <property type="match status" value="1"/>
</dbReference>
<name>A0AAE1WM68_9LAMI</name>
<proteinExistence type="predicted"/>
<dbReference type="Proteomes" id="UP001289374">
    <property type="component" value="Unassembled WGS sequence"/>
</dbReference>
<comment type="caution">
    <text evidence="2">The sequence shown here is derived from an EMBL/GenBank/DDBJ whole genome shotgun (WGS) entry which is preliminary data.</text>
</comment>
<keyword evidence="3" id="KW-1185">Reference proteome</keyword>
<dbReference type="InterPro" id="IPR029472">
    <property type="entry name" value="Copia-like_N"/>
</dbReference>
<organism evidence="2 3">
    <name type="scientific">Sesamum angolense</name>
    <dbReference type="NCBI Taxonomy" id="2727404"/>
    <lineage>
        <taxon>Eukaryota</taxon>
        <taxon>Viridiplantae</taxon>
        <taxon>Streptophyta</taxon>
        <taxon>Embryophyta</taxon>
        <taxon>Tracheophyta</taxon>
        <taxon>Spermatophyta</taxon>
        <taxon>Magnoliopsida</taxon>
        <taxon>eudicotyledons</taxon>
        <taxon>Gunneridae</taxon>
        <taxon>Pentapetalae</taxon>
        <taxon>asterids</taxon>
        <taxon>lamiids</taxon>
        <taxon>Lamiales</taxon>
        <taxon>Pedaliaceae</taxon>
        <taxon>Sesamum</taxon>
    </lineage>
</organism>